<evidence type="ECO:0000256" key="1">
    <source>
        <dbReference type="ARBA" id="ARBA00022714"/>
    </source>
</evidence>
<keyword evidence="3" id="KW-0408">Iron</keyword>
<evidence type="ECO:0000259" key="7">
    <source>
        <dbReference type="PROSITE" id="PS51296"/>
    </source>
</evidence>
<proteinExistence type="predicted"/>
<comment type="caution">
    <text evidence="8">The sequence shown here is derived from an EMBL/GenBank/DDBJ whole genome shotgun (WGS) entry which is preliminary data.</text>
</comment>
<reference evidence="8 9" key="1">
    <citation type="journal article" date="2014" name="PLoS Genet.">
        <title>Phylogenetically driven sequencing of extremely halophilic archaea reveals strategies for static and dynamic osmo-response.</title>
        <authorList>
            <person name="Becker E.A."/>
            <person name="Seitzer P.M."/>
            <person name="Tritt A."/>
            <person name="Larsen D."/>
            <person name="Krusor M."/>
            <person name="Yao A.I."/>
            <person name="Wu D."/>
            <person name="Madern D."/>
            <person name="Eisen J.A."/>
            <person name="Darling A.E."/>
            <person name="Facciotti M.T."/>
        </authorList>
    </citation>
    <scope>NUCLEOTIDE SEQUENCE [LARGE SCALE GENOMIC DNA]</scope>
    <source>
        <strain evidence="8 9">100A6</strain>
    </source>
</reference>
<dbReference type="EMBL" id="AOMB01000020">
    <property type="protein sequence ID" value="EMA39301.1"/>
    <property type="molecule type" value="Genomic_DNA"/>
</dbReference>
<keyword evidence="9" id="KW-1185">Reference proteome</keyword>
<evidence type="ECO:0000256" key="5">
    <source>
        <dbReference type="ARBA" id="ARBA00023157"/>
    </source>
</evidence>
<dbReference type="SUPFAM" id="SSF50022">
    <property type="entry name" value="ISP domain"/>
    <property type="match status" value="1"/>
</dbReference>
<dbReference type="AlphaFoldDB" id="M0M0T9"/>
<feature type="domain" description="Rieske" evidence="7">
    <location>
        <begin position="176"/>
        <end position="247"/>
    </location>
</feature>
<keyword evidence="4" id="KW-0411">Iron-sulfur</keyword>
<gene>
    <name evidence="8" type="ORF">C447_07283</name>
</gene>
<dbReference type="GO" id="GO:0051537">
    <property type="term" value="F:2 iron, 2 sulfur cluster binding"/>
    <property type="evidence" value="ECO:0007669"/>
    <property type="project" value="UniProtKB-KW"/>
</dbReference>
<evidence type="ECO:0000256" key="6">
    <source>
        <dbReference type="SAM" id="MobiDB-lite"/>
    </source>
</evidence>
<dbReference type="InterPro" id="IPR036922">
    <property type="entry name" value="Rieske_2Fe-2S_sf"/>
</dbReference>
<name>M0M0T9_9EURY</name>
<keyword evidence="2" id="KW-0479">Metal-binding</keyword>
<keyword evidence="1" id="KW-0001">2Fe-2S</keyword>
<dbReference type="Gene3D" id="2.102.10.10">
    <property type="entry name" value="Rieske [2Fe-2S] iron-sulphur domain"/>
    <property type="match status" value="1"/>
</dbReference>
<dbReference type="InterPro" id="IPR017941">
    <property type="entry name" value="Rieske_2Fe-2S"/>
</dbReference>
<evidence type="ECO:0000313" key="9">
    <source>
        <dbReference type="Proteomes" id="UP000011566"/>
    </source>
</evidence>
<evidence type="ECO:0000256" key="2">
    <source>
        <dbReference type="ARBA" id="ARBA00022723"/>
    </source>
</evidence>
<accession>M0M0T9</accession>
<protein>
    <submittedName>
        <fullName evidence="8">Cytochrome bc1 complex Rieske iron-sulfur protein</fullName>
    </submittedName>
</protein>
<evidence type="ECO:0000256" key="3">
    <source>
        <dbReference type="ARBA" id="ARBA00023004"/>
    </source>
</evidence>
<dbReference type="InterPro" id="IPR014349">
    <property type="entry name" value="Rieske_Fe-S_prot"/>
</dbReference>
<evidence type="ECO:0000256" key="4">
    <source>
        <dbReference type="ARBA" id="ARBA00023014"/>
    </source>
</evidence>
<dbReference type="GO" id="GO:0046872">
    <property type="term" value="F:metal ion binding"/>
    <property type="evidence" value="ECO:0007669"/>
    <property type="project" value="UniProtKB-KW"/>
</dbReference>
<evidence type="ECO:0000313" key="8">
    <source>
        <dbReference type="EMBL" id="EMA39301.1"/>
    </source>
</evidence>
<dbReference type="eggNOG" id="arCOG04595">
    <property type="taxonomic scope" value="Archaea"/>
</dbReference>
<organism evidence="8 9">
    <name type="scientific">Halococcus hamelinensis 100A6</name>
    <dbReference type="NCBI Taxonomy" id="1132509"/>
    <lineage>
        <taxon>Archaea</taxon>
        <taxon>Methanobacteriati</taxon>
        <taxon>Methanobacteriota</taxon>
        <taxon>Stenosarchaea group</taxon>
        <taxon>Halobacteria</taxon>
        <taxon>Halobacteriales</taxon>
        <taxon>Halococcaceae</taxon>
        <taxon>Halococcus</taxon>
    </lineage>
</organism>
<dbReference type="Proteomes" id="UP000011566">
    <property type="component" value="Unassembled WGS sequence"/>
</dbReference>
<dbReference type="PROSITE" id="PS51296">
    <property type="entry name" value="RIESKE"/>
    <property type="match status" value="1"/>
</dbReference>
<sequence>MGASALGATGITGASTIQLATSSSGQGGGATQYFGIENTAGPAPRPMPQIPIEIDDEGYLKGVWPEVRTRTVNGEQVSTAQSQLGGYTYSSEWFQYCGVQTYPGLVPDADQDNFFRVAESSSYEWMSDLSAGDRLNVSDFEDYETWNNEIGTAGVGKPAMATWRSQDLSPQETIPIQVLRSTRIEELAAGGENAQWVNASTQDGFIAWLNKCTHFCCVPGFKSSDQSARFGAANEVYCPCHQSAYDPFSIERIQFTALPRPDDAGEEEESGSEETSSGEGE</sequence>
<feature type="region of interest" description="Disordered" evidence="6">
    <location>
        <begin position="256"/>
        <end position="281"/>
    </location>
</feature>
<dbReference type="PATRIC" id="fig|1132509.6.peg.1648"/>
<dbReference type="PANTHER" id="PTHR10134">
    <property type="entry name" value="CYTOCHROME B-C1 COMPLEX SUBUNIT RIESKE, MITOCHONDRIAL"/>
    <property type="match status" value="1"/>
</dbReference>
<keyword evidence="5" id="KW-1015">Disulfide bond</keyword>